<dbReference type="EMBL" id="MT141167">
    <property type="protein sequence ID" value="QJA55572.1"/>
    <property type="molecule type" value="Genomic_DNA"/>
</dbReference>
<evidence type="ECO:0000313" key="2">
    <source>
        <dbReference type="EMBL" id="QJA74821.1"/>
    </source>
</evidence>
<dbReference type="EMBL" id="MT142122">
    <property type="protein sequence ID" value="QJA74821.1"/>
    <property type="molecule type" value="Genomic_DNA"/>
</dbReference>
<accession>A0A6M3JZR9</accession>
<protein>
    <submittedName>
        <fullName evidence="2">Uncharacterized protein</fullName>
    </submittedName>
</protein>
<evidence type="ECO:0000313" key="1">
    <source>
        <dbReference type="EMBL" id="QJA55572.1"/>
    </source>
</evidence>
<proteinExistence type="predicted"/>
<gene>
    <name evidence="2" type="ORF">MM415A01924_0019</name>
    <name evidence="1" type="ORF">MM415B02032_0005</name>
</gene>
<dbReference type="AlphaFoldDB" id="A0A6M3JZR9"/>
<reference evidence="2" key="1">
    <citation type="submission" date="2020-03" db="EMBL/GenBank/DDBJ databases">
        <title>The deep terrestrial virosphere.</title>
        <authorList>
            <person name="Holmfeldt K."/>
            <person name="Nilsson E."/>
            <person name="Simone D."/>
            <person name="Lopez-Fernandez M."/>
            <person name="Wu X."/>
            <person name="de Brujin I."/>
            <person name="Lundin D."/>
            <person name="Andersson A."/>
            <person name="Bertilsson S."/>
            <person name="Dopson M."/>
        </authorList>
    </citation>
    <scope>NUCLEOTIDE SEQUENCE</scope>
    <source>
        <strain evidence="2">MM415A01924</strain>
        <strain evidence="1">MM415B02032</strain>
    </source>
</reference>
<name>A0A6M3JZR9_9ZZZZ</name>
<organism evidence="2">
    <name type="scientific">viral metagenome</name>
    <dbReference type="NCBI Taxonomy" id="1070528"/>
    <lineage>
        <taxon>unclassified sequences</taxon>
        <taxon>metagenomes</taxon>
        <taxon>organismal metagenomes</taxon>
    </lineage>
</organism>
<sequence>MITLHETCLEYFTRRLSEGWKCISLDSYNAILQSPEGIIRPLDLRSDVLTLRPNANGVTIQCSPFPGTGEDNYEDVNEATADEDATYVYNTGDEDVAKEDDYQLPNHTTESGTINSVKVYGRARYSAGTGYIRLGIPGGWSVSKTLTSSYVTYDNTWAVNPGDSQPFEWSDIDALETYIYLYCTSDGSSLRCTQVYAEVDYTPIVAAGRSFGFIMG</sequence>